<name>W4IED5_PLAFA</name>
<organism evidence="1 2">
    <name type="scientific">Plasmodium falciparum NF135/5.C10</name>
    <dbReference type="NCBI Taxonomy" id="1036726"/>
    <lineage>
        <taxon>Eukaryota</taxon>
        <taxon>Sar</taxon>
        <taxon>Alveolata</taxon>
        <taxon>Apicomplexa</taxon>
        <taxon>Aconoidasida</taxon>
        <taxon>Haemosporida</taxon>
        <taxon>Plasmodiidae</taxon>
        <taxon>Plasmodium</taxon>
        <taxon>Plasmodium (Laverania)</taxon>
    </lineage>
</organism>
<dbReference type="AlphaFoldDB" id="W4IED5"/>
<evidence type="ECO:0000313" key="1">
    <source>
        <dbReference type="EMBL" id="ETW41505.1"/>
    </source>
</evidence>
<protein>
    <submittedName>
        <fullName evidence="1">Uncharacterized protein</fullName>
    </submittedName>
</protein>
<evidence type="ECO:0000313" key="2">
    <source>
        <dbReference type="Proteomes" id="UP000019114"/>
    </source>
</evidence>
<dbReference type="Proteomes" id="UP000019114">
    <property type="component" value="Unassembled WGS sequence"/>
</dbReference>
<sequence>MTHITHMKNCFINLFLLHTIQIISKNNRKRKILKKFKCVISIERMFFQKFKLIFLQYIFIENTHPYDIKFYNKNISYYYIKLLLTLYYDIFNIYI</sequence>
<accession>W4IED5</accession>
<reference evidence="1 2" key="2">
    <citation type="submission" date="2013-02" db="EMBL/GenBank/DDBJ databases">
        <title>The Genome Sequence of Plasmodium falciparum NF135/5.C10.</title>
        <authorList>
            <consortium name="The Broad Institute Genome Sequencing Platform"/>
            <consortium name="The Broad Institute Genome Sequencing Center for Infectious Disease"/>
            <person name="Neafsey D."/>
            <person name="Cheeseman I."/>
            <person name="Volkman S."/>
            <person name="Adams J."/>
            <person name="Walker B."/>
            <person name="Young S.K."/>
            <person name="Zeng Q."/>
            <person name="Gargeya S."/>
            <person name="Fitzgerald M."/>
            <person name="Haas B."/>
            <person name="Abouelleil A."/>
            <person name="Alvarado L."/>
            <person name="Arachchi H.M."/>
            <person name="Berlin A.M."/>
            <person name="Chapman S.B."/>
            <person name="Dewar J."/>
            <person name="Goldberg J."/>
            <person name="Griggs A."/>
            <person name="Gujja S."/>
            <person name="Hansen M."/>
            <person name="Howarth C."/>
            <person name="Imamovic A."/>
            <person name="Larimer J."/>
            <person name="McCowan C."/>
            <person name="Murphy C."/>
            <person name="Neiman D."/>
            <person name="Pearson M."/>
            <person name="Priest M."/>
            <person name="Roberts A."/>
            <person name="Saif S."/>
            <person name="Shea T."/>
            <person name="Sisk P."/>
            <person name="Sykes S."/>
            <person name="Wortman J."/>
            <person name="Nusbaum C."/>
            <person name="Birren B."/>
        </authorList>
    </citation>
    <scope>NUCLEOTIDE SEQUENCE [LARGE SCALE GENOMIC DNA]</scope>
    <source>
        <strain evidence="1 2">NF135/5.C10</strain>
    </source>
</reference>
<dbReference type="EMBL" id="KI926058">
    <property type="protein sequence ID" value="ETW41505.1"/>
    <property type="molecule type" value="Genomic_DNA"/>
</dbReference>
<proteinExistence type="predicted"/>
<gene>
    <name evidence="1" type="ORF">PFNF135_04152</name>
</gene>
<reference evidence="1 2" key="1">
    <citation type="submission" date="2013-02" db="EMBL/GenBank/DDBJ databases">
        <title>The Genome Annotation of Plasmodium falciparum NF135/5.C10.</title>
        <authorList>
            <consortium name="The Broad Institute Genome Sequencing Platform"/>
            <consortium name="The Broad Institute Genome Sequencing Center for Infectious Disease"/>
            <person name="Neafsey D."/>
            <person name="Hoffman S."/>
            <person name="Volkman S."/>
            <person name="Rosenthal P."/>
            <person name="Walker B."/>
            <person name="Young S.K."/>
            <person name="Zeng Q."/>
            <person name="Gargeya S."/>
            <person name="Fitzgerald M."/>
            <person name="Haas B."/>
            <person name="Abouelleil A."/>
            <person name="Allen A.W."/>
            <person name="Alvarado L."/>
            <person name="Arachchi H.M."/>
            <person name="Berlin A.M."/>
            <person name="Chapman S.B."/>
            <person name="Gainer-Dewar J."/>
            <person name="Goldberg J."/>
            <person name="Griggs A."/>
            <person name="Gujja S."/>
            <person name="Hansen M."/>
            <person name="Howarth C."/>
            <person name="Imamovic A."/>
            <person name="Ireland A."/>
            <person name="Larimer J."/>
            <person name="McCowan C."/>
            <person name="Murphy C."/>
            <person name="Pearson M."/>
            <person name="Poon T.W."/>
            <person name="Priest M."/>
            <person name="Roberts A."/>
            <person name="Saif S."/>
            <person name="Shea T."/>
            <person name="Sisk P."/>
            <person name="Sykes S."/>
            <person name="Wortman J."/>
            <person name="Nusbaum C."/>
            <person name="Birren B."/>
        </authorList>
    </citation>
    <scope>NUCLEOTIDE SEQUENCE [LARGE SCALE GENOMIC DNA]</scope>
    <source>
        <strain evidence="1 2">NF135/5.C10</strain>
    </source>
</reference>